<accession>A0A4Z2IXV8</accession>
<evidence type="ECO:0000313" key="2">
    <source>
        <dbReference type="EMBL" id="TNN82122.1"/>
    </source>
</evidence>
<feature type="region of interest" description="Disordered" evidence="1">
    <location>
        <begin position="23"/>
        <end position="54"/>
    </location>
</feature>
<feature type="compositionally biased region" description="Polar residues" evidence="1">
    <location>
        <begin position="23"/>
        <end position="45"/>
    </location>
</feature>
<dbReference type="EMBL" id="SRLO01000042">
    <property type="protein sequence ID" value="TNN82122.1"/>
    <property type="molecule type" value="Genomic_DNA"/>
</dbReference>
<dbReference type="Proteomes" id="UP000314294">
    <property type="component" value="Unassembled WGS sequence"/>
</dbReference>
<dbReference type="AlphaFoldDB" id="A0A4Z2IXV8"/>
<keyword evidence="3" id="KW-1185">Reference proteome</keyword>
<sequence length="133" mass="14118">MYNHCNAPIEALTAWENASTGNNTAYDNIQPRQRSSPNTGCSTKASPDLNEGPTPTYLIGSSSFLTEIPVAEGGQRMLLAYRLCTRASSEECSNIGALEKSARTVSATGVTSSTGSQNALIYQHVKSTRKGSV</sequence>
<evidence type="ECO:0000313" key="3">
    <source>
        <dbReference type="Proteomes" id="UP000314294"/>
    </source>
</evidence>
<name>A0A4Z2IXV8_9TELE</name>
<evidence type="ECO:0000256" key="1">
    <source>
        <dbReference type="SAM" id="MobiDB-lite"/>
    </source>
</evidence>
<reference evidence="2 3" key="1">
    <citation type="submission" date="2019-03" db="EMBL/GenBank/DDBJ databases">
        <title>First draft genome of Liparis tanakae, snailfish: a comprehensive survey of snailfish specific genes.</title>
        <authorList>
            <person name="Kim W."/>
            <person name="Song I."/>
            <person name="Jeong J.-H."/>
            <person name="Kim D."/>
            <person name="Kim S."/>
            <person name="Ryu S."/>
            <person name="Song J.Y."/>
            <person name="Lee S.K."/>
        </authorList>
    </citation>
    <scope>NUCLEOTIDE SEQUENCE [LARGE SCALE GENOMIC DNA]</scope>
    <source>
        <tissue evidence="2">Muscle</tissue>
    </source>
</reference>
<comment type="caution">
    <text evidence="2">The sequence shown here is derived from an EMBL/GenBank/DDBJ whole genome shotgun (WGS) entry which is preliminary data.</text>
</comment>
<protein>
    <submittedName>
        <fullName evidence="2">Uncharacterized protein</fullName>
    </submittedName>
</protein>
<gene>
    <name evidence="2" type="ORF">EYF80_007768</name>
</gene>
<proteinExistence type="predicted"/>
<organism evidence="2 3">
    <name type="scientific">Liparis tanakae</name>
    <name type="common">Tanaka's snailfish</name>
    <dbReference type="NCBI Taxonomy" id="230148"/>
    <lineage>
        <taxon>Eukaryota</taxon>
        <taxon>Metazoa</taxon>
        <taxon>Chordata</taxon>
        <taxon>Craniata</taxon>
        <taxon>Vertebrata</taxon>
        <taxon>Euteleostomi</taxon>
        <taxon>Actinopterygii</taxon>
        <taxon>Neopterygii</taxon>
        <taxon>Teleostei</taxon>
        <taxon>Neoteleostei</taxon>
        <taxon>Acanthomorphata</taxon>
        <taxon>Eupercaria</taxon>
        <taxon>Perciformes</taxon>
        <taxon>Cottioidei</taxon>
        <taxon>Cottales</taxon>
        <taxon>Liparidae</taxon>
        <taxon>Liparis</taxon>
    </lineage>
</organism>